<reference evidence="8 9" key="1">
    <citation type="submission" date="2016-05" db="EMBL/GenBank/DDBJ databases">
        <title>Microbial solvent formation.</title>
        <authorList>
            <person name="Poehlein A."/>
            <person name="Montoya Solano J.D."/>
            <person name="Flitsch S."/>
            <person name="Krabben P."/>
            <person name="Duerre P."/>
            <person name="Daniel R."/>
        </authorList>
    </citation>
    <scope>NUCLEOTIDE SEQUENCE [LARGE SCALE GENOMIC DNA]</scope>
    <source>
        <strain evidence="8 9">DSM 2619</strain>
    </source>
</reference>
<dbReference type="GO" id="GO:0008725">
    <property type="term" value="F:DNA-3-methyladenine glycosylase activity"/>
    <property type="evidence" value="ECO:0007669"/>
    <property type="project" value="TreeGrafter"/>
</dbReference>
<feature type="transmembrane region" description="Helical" evidence="6">
    <location>
        <begin position="189"/>
        <end position="208"/>
    </location>
</feature>
<dbReference type="GO" id="GO:0006307">
    <property type="term" value="P:DNA alkylation repair"/>
    <property type="evidence" value="ECO:0007669"/>
    <property type="project" value="TreeGrafter"/>
</dbReference>
<evidence type="ECO:0000256" key="3">
    <source>
        <dbReference type="ARBA" id="ARBA00012000"/>
    </source>
</evidence>
<evidence type="ECO:0000313" key="8">
    <source>
        <dbReference type="EMBL" id="OOM70586.1"/>
    </source>
</evidence>
<dbReference type="SMART" id="SM00478">
    <property type="entry name" value="ENDO3c"/>
    <property type="match status" value="1"/>
</dbReference>
<accession>A0A1S8SYK9</accession>
<dbReference type="RefSeq" id="WP_077850076.1">
    <property type="nucleotide sequence ID" value="NZ_LZZM01000238.1"/>
</dbReference>
<comment type="catalytic activity">
    <reaction evidence="1">
        <text>Hydrolysis of alkylated DNA, releasing 3-methyladenine, 3-methylguanine, 7-methylguanine and 7-methyladenine.</text>
        <dbReference type="EC" id="3.2.2.21"/>
    </reaction>
</comment>
<evidence type="ECO:0000256" key="5">
    <source>
        <dbReference type="ARBA" id="ARBA00023204"/>
    </source>
</evidence>
<gene>
    <name evidence="8" type="primary">alkA_3</name>
    <name evidence="8" type="ORF">CLPUN_51940</name>
</gene>
<dbReference type="InterPro" id="IPR051912">
    <property type="entry name" value="Alkylbase_DNA_Glycosylase/TA"/>
</dbReference>
<comment type="similarity">
    <text evidence="2">Belongs to the alkylbase DNA glycosidase AlkA family.</text>
</comment>
<dbReference type="InterPro" id="IPR011257">
    <property type="entry name" value="DNA_glycosylase"/>
</dbReference>
<dbReference type="FunFam" id="1.10.340.30:FF:000004">
    <property type="entry name" value="DNA-3-methyladenine glycosylase II"/>
    <property type="match status" value="1"/>
</dbReference>
<keyword evidence="6" id="KW-0472">Membrane</keyword>
<evidence type="ECO:0000256" key="4">
    <source>
        <dbReference type="ARBA" id="ARBA00022763"/>
    </source>
</evidence>
<dbReference type="InterPro" id="IPR003265">
    <property type="entry name" value="HhH-GPD_domain"/>
</dbReference>
<dbReference type="SUPFAM" id="SSF48150">
    <property type="entry name" value="DNA-glycosylase"/>
    <property type="match status" value="1"/>
</dbReference>
<dbReference type="AlphaFoldDB" id="A0A1S8SYK9"/>
<organism evidence="8 9">
    <name type="scientific">Clostridium puniceum</name>
    <dbReference type="NCBI Taxonomy" id="29367"/>
    <lineage>
        <taxon>Bacteria</taxon>
        <taxon>Bacillati</taxon>
        <taxon>Bacillota</taxon>
        <taxon>Clostridia</taxon>
        <taxon>Eubacteriales</taxon>
        <taxon>Clostridiaceae</taxon>
        <taxon>Clostridium</taxon>
    </lineage>
</organism>
<sequence length="220" mass="24853">MNKKLYFSYGEKEIAHLKAKDPLLGNIIDSIGEVNRPIIPDLFEALINSILGQQISTKAADTVWERFLTFFSPVSPIHISSFSAEELQTCGITLRKAGYIKEISTRIANGTFDLQELKMLPDEEVCTRLCKLPGIGIWTAEMLMLHSMQRQNILSFGDLAIVRGLRMLYHHREITPKLFAKYKRRYSPHASVASIYLWAISAGAVNVLKDPASSKTKRKK</sequence>
<dbReference type="GO" id="GO:0006285">
    <property type="term" value="P:base-excision repair, AP site formation"/>
    <property type="evidence" value="ECO:0007669"/>
    <property type="project" value="TreeGrafter"/>
</dbReference>
<keyword evidence="4" id="KW-0227">DNA damage</keyword>
<dbReference type="EC" id="3.2.2.21" evidence="3"/>
<keyword evidence="6" id="KW-1133">Transmembrane helix</keyword>
<dbReference type="EMBL" id="LZZM01000238">
    <property type="protein sequence ID" value="OOM70586.1"/>
    <property type="molecule type" value="Genomic_DNA"/>
</dbReference>
<feature type="domain" description="HhH-GPD" evidence="7">
    <location>
        <begin position="51"/>
        <end position="205"/>
    </location>
</feature>
<dbReference type="GO" id="GO:0043916">
    <property type="term" value="F:DNA-7-methylguanine glycosylase activity"/>
    <property type="evidence" value="ECO:0007669"/>
    <property type="project" value="TreeGrafter"/>
</dbReference>
<evidence type="ECO:0000256" key="6">
    <source>
        <dbReference type="SAM" id="Phobius"/>
    </source>
</evidence>
<dbReference type="Proteomes" id="UP000190890">
    <property type="component" value="Unassembled WGS sequence"/>
</dbReference>
<dbReference type="PANTHER" id="PTHR43003">
    <property type="entry name" value="DNA-3-METHYLADENINE GLYCOSYLASE"/>
    <property type="match status" value="1"/>
</dbReference>
<keyword evidence="9" id="KW-1185">Reference proteome</keyword>
<protein>
    <recommendedName>
        <fullName evidence="3">DNA-3-methyladenine glycosylase II</fullName>
        <ecNumber evidence="3">3.2.2.21</ecNumber>
    </recommendedName>
</protein>
<comment type="caution">
    <text evidence="8">The sequence shown here is derived from an EMBL/GenBank/DDBJ whole genome shotgun (WGS) entry which is preliminary data.</text>
</comment>
<dbReference type="GO" id="GO:0032993">
    <property type="term" value="C:protein-DNA complex"/>
    <property type="evidence" value="ECO:0007669"/>
    <property type="project" value="TreeGrafter"/>
</dbReference>
<dbReference type="CDD" id="cd00056">
    <property type="entry name" value="ENDO3c"/>
    <property type="match status" value="1"/>
</dbReference>
<dbReference type="Pfam" id="PF00730">
    <property type="entry name" value="HhH-GPD"/>
    <property type="match status" value="1"/>
</dbReference>
<dbReference type="STRING" id="29367.CLPUN_51940"/>
<evidence type="ECO:0000256" key="1">
    <source>
        <dbReference type="ARBA" id="ARBA00000086"/>
    </source>
</evidence>
<name>A0A1S8SYK9_9CLOT</name>
<dbReference type="GO" id="GO:0032131">
    <property type="term" value="F:alkylated DNA binding"/>
    <property type="evidence" value="ECO:0007669"/>
    <property type="project" value="TreeGrafter"/>
</dbReference>
<dbReference type="GO" id="GO:0005737">
    <property type="term" value="C:cytoplasm"/>
    <property type="evidence" value="ECO:0007669"/>
    <property type="project" value="TreeGrafter"/>
</dbReference>
<keyword evidence="5" id="KW-0234">DNA repair</keyword>
<dbReference type="Gene3D" id="1.10.1670.40">
    <property type="match status" value="1"/>
</dbReference>
<dbReference type="PANTHER" id="PTHR43003:SF5">
    <property type="entry name" value="DNA-3-METHYLADENINE GLYCOSYLASE"/>
    <property type="match status" value="1"/>
</dbReference>
<evidence type="ECO:0000256" key="2">
    <source>
        <dbReference type="ARBA" id="ARBA00010817"/>
    </source>
</evidence>
<keyword evidence="6" id="KW-0812">Transmembrane</keyword>
<dbReference type="Gene3D" id="1.10.340.30">
    <property type="entry name" value="Hypothetical protein, domain 2"/>
    <property type="match status" value="1"/>
</dbReference>
<evidence type="ECO:0000313" key="9">
    <source>
        <dbReference type="Proteomes" id="UP000190890"/>
    </source>
</evidence>
<evidence type="ECO:0000259" key="7">
    <source>
        <dbReference type="SMART" id="SM00478"/>
    </source>
</evidence>
<keyword evidence="8" id="KW-0326">Glycosidase</keyword>
<dbReference type="OrthoDB" id="9785929at2"/>
<keyword evidence="8" id="KW-0378">Hydrolase</keyword>
<proteinExistence type="inferred from homology"/>